<dbReference type="SUPFAM" id="SSF56300">
    <property type="entry name" value="Metallo-dependent phosphatases"/>
    <property type="match status" value="1"/>
</dbReference>
<keyword evidence="4" id="KW-1185">Reference proteome</keyword>
<dbReference type="AlphaFoldDB" id="A0A1I4YEP8"/>
<protein>
    <submittedName>
        <fullName evidence="3">Calcineurin-like phosphoesterase superfamily domain-containing protein</fullName>
    </submittedName>
</protein>
<dbReference type="Proteomes" id="UP000198599">
    <property type="component" value="Unassembled WGS sequence"/>
</dbReference>
<evidence type="ECO:0000313" key="3">
    <source>
        <dbReference type="EMBL" id="SFN36070.1"/>
    </source>
</evidence>
<dbReference type="Gene3D" id="3.60.21.10">
    <property type="match status" value="1"/>
</dbReference>
<dbReference type="OrthoDB" id="9813918at2"/>
<feature type="domain" description="Calcineurin-like phosphoesterase" evidence="2">
    <location>
        <begin position="40"/>
        <end position="216"/>
    </location>
</feature>
<gene>
    <name evidence="3" type="ORF">SAMN04487859_101132</name>
</gene>
<dbReference type="InterPro" id="IPR024654">
    <property type="entry name" value="Calcineurin-like_PHP_lpxH"/>
</dbReference>
<organism evidence="3 4">
    <name type="scientific">Roseovarius lutimaris</name>
    <dbReference type="NCBI Taxonomy" id="1005928"/>
    <lineage>
        <taxon>Bacteria</taxon>
        <taxon>Pseudomonadati</taxon>
        <taxon>Pseudomonadota</taxon>
        <taxon>Alphaproteobacteria</taxon>
        <taxon>Rhodobacterales</taxon>
        <taxon>Roseobacteraceae</taxon>
        <taxon>Roseovarius</taxon>
    </lineage>
</organism>
<dbReference type="RefSeq" id="WP_092833256.1">
    <property type="nucleotide sequence ID" value="NZ_FOVP01000001.1"/>
</dbReference>
<sequence length="272" mass="28950">MDVRDLGVLTGPVLVFGGPYSNLSALRELIARAPGLCIPPERMICTGDLVAYCAEASETVDEIRALGCPVVAGNCEKQLAGNAMNCGCGFEKDTRCDVLSGAWFAHADRAIGAPDRRWMGGLPDMITFQHEGRRCVVLHGGISDISRFLWSVSPEAEFQEEIDLIQSLTGRIDMVIGGHSGIAFQRQLGDVTWVNAGAIGMPPNHGRPETQFGILDASGVVFHDLAYDHAAAHGAMTAAGLTQGYDAAVMTGYWPSEEVLPPALRRAAVAKG</sequence>
<comment type="similarity">
    <text evidence="1">Belongs to the metallophosphoesterase superfamily. YfcE family.</text>
</comment>
<dbReference type="CDD" id="cd00838">
    <property type="entry name" value="MPP_superfamily"/>
    <property type="match status" value="1"/>
</dbReference>
<dbReference type="Pfam" id="PF12850">
    <property type="entry name" value="Metallophos_2"/>
    <property type="match status" value="1"/>
</dbReference>
<reference evidence="4" key="1">
    <citation type="submission" date="2016-10" db="EMBL/GenBank/DDBJ databases">
        <authorList>
            <person name="Varghese N."/>
            <person name="Submissions S."/>
        </authorList>
    </citation>
    <scope>NUCLEOTIDE SEQUENCE [LARGE SCALE GENOMIC DNA]</scope>
    <source>
        <strain evidence="4">DSM 28463</strain>
    </source>
</reference>
<dbReference type="EMBL" id="FOVP01000001">
    <property type="protein sequence ID" value="SFN36070.1"/>
    <property type="molecule type" value="Genomic_DNA"/>
</dbReference>
<accession>A0A1I4YEP8</accession>
<evidence type="ECO:0000256" key="1">
    <source>
        <dbReference type="ARBA" id="ARBA00008950"/>
    </source>
</evidence>
<name>A0A1I4YEP8_9RHOB</name>
<proteinExistence type="inferred from homology"/>
<dbReference type="InterPro" id="IPR029052">
    <property type="entry name" value="Metallo-depent_PP-like"/>
</dbReference>
<dbReference type="STRING" id="1005928.SAMN04487859_101132"/>
<evidence type="ECO:0000313" key="4">
    <source>
        <dbReference type="Proteomes" id="UP000198599"/>
    </source>
</evidence>
<evidence type="ECO:0000259" key="2">
    <source>
        <dbReference type="Pfam" id="PF12850"/>
    </source>
</evidence>